<organism evidence="1 2">
    <name type="scientific">Xylella fastidiosa (strain 9a5c)</name>
    <dbReference type="NCBI Taxonomy" id="160492"/>
    <lineage>
        <taxon>Bacteria</taxon>
        <taxon>Pseudomonadati</taxon>
        <taxon>Pseudomonadota</taxon>
        <taxon>Gammaproteobacteria</taxon>
        <taxon>Lysobacterales</taxon>
        <taxon>Lysobacteraceae</taxon>
        <taxon>Xylella</taxon>
    </lineage>
</organism>
<dbReference type="STRING" id="160492.XF_0154"/>
<dbReference type="AlphaFoldDB" id="Q9PGZ2"/>
<dbReference type="EMBL" id="AE003849">
    <property type="protein sequence ID" value="AAF82967.1"/>
    <property type="molecule type" value="Genomic_DNA"/>
</dbReference>
<protein>
    <submittedName>
        <fullName evidence="1">Uncharacterized protein</fullName>
    </submittedName>
</protein>
<accession>Q9PGZ2</accession>
<dbReference type="PIR" id="A82841">
    <property type="entry name" value="A82841"/>
</dbReference>
<dbReference type="KEGG" id="xfa:XF_0154"/>
<dbReference type="HOGENOM" id="CLU_1694830_0_0_6"/>
<dbReference type="Proteomes" id="UP000000812">
    <property type="component" value="Chromosome"/>
</dbReference>
<name>Q9PGZ2_XYLFA</name>
<reference evidence="1 2" key="1">
    <citation type="journal article" date="2000" name="Nature">
        <title>The genome sequence of the plant pathogen Xylella fastidiosa.</title>
        <authorList>
            <person name="Simpson A.J."/>
            <person name="Reinach F.C."/>
            <person name="Arruda P."/>
            <person name="Abreu F.A."/>
            <person name="Acencio M."/>
            <person name="Alvarenga R."/>
            <person name="Alves L.M."/>
            <person name="Araya J.E."/>
            <person name="Baia G.S."/>
            <person name="Baptista C.S."/>
            <person name="Barros M.H."/>
            <person name="Bonaccorsi E.D."/>
            <person name="Bordin S."/>
            <person name="Bove J.M."/>
            <person name="Briones M.R."/>
            <person name="Bueno M.R."/>
            <person name="Camargo A.A."/>
            <person name="Camargo L.E."/>
            <person name="Carraro D.M."/>
            <person name="Carrer H."/>
            <person name="Colauto N.B."/>
            <person name="Colombo C."/>
            <person name="Costa F.F."/>
            <person name="Costa M.C."/>
            <person name="Costa-Neto C.M."/>
            <person name="Coutinho L.L."/>
            <person name="Cristofani M."/>
            <person name="Dias-Neto E."/>
            <person name="Docena C."/>
            <person name="El-Dorry H."/>
            <person name="Facincani A.P."/>
            <person name="Ferreira A.J."/>
            <person name="Ferreira V.C."/>
            <person name="Ferro J.A."/>
            <person name="Fraga J.S."/>
            <person name="Franca S.C."/>
            <person name="Franco M.C."/>
            <person name="Frohme M."/>
            <person name="Furlan L.R."/>
            <person name="Garnier M."/>
            <person name="Goldman G.H."/>
            <person name="Goldman M.H."/>
            <person name="Gomes S.L."/>
            <person name="Gruber A."/>
            <person name="Ho P.L."/>
            <person name="Hoheisel J.D."/>
            <person name="Junqueira M.L."/>
            <person name="Kemper E.L."/>
            <person name="Kitajima J.P."/>
            <person name="Krieger J.E."/>
            <person name="Kuramae E.E."/>
            <person name="Laigret F."/>
            <person name="Lambais M.R."/>
            <person name="Leite L.C."/>
            <person name="Lemos E.G."/>
            <person name="Lemos M.V."/>
            <person name="Lopes S.A."/>
            <person name="Lopes C.R."/>
            <person name="Machado J.A."/>
            <person name="Machado M.A."/>
            <person name="Madeira A.M."/>
            <person name="Madeira H.M."/>
            <person name="Marino C.L."/>
            <person name="Marques M.V."/>
            <person name="Martins E.A."/>
            <person name="Martins E.M."/>
            <person name="Matsukuma A.Y."/>
            <person name="Menck C.F."/>
            <person name="Miracca E.C."/>
            <person name="Miyaki C.Y."/>
            <person name="Monteriro-Vitorello C.B."/>
            <person name="Moon D.H."/>
            <person name="Nagai M.A."/>
            <person name="Nascimento A.L."/>
            <person name="Netto L.E."/>
            <person name="Nhani A.Jr."/>
            <person name="Nobrega F.G."/>
            <person name="Nunes L.R."/>
            <person name="Oliveira M.A."/>
            <person name="de Oliveira M.C."/>
            <person name="de Oliveira R.C."/>
            <person name="Palmieri D.A."/>
            <person name="Paris A."/>
            <person name="Peixoto B.R."/>
            <person name="Pereira G.A."/>
            <person name="Pereira H.A.Jr."/>
            <person name="Pesquero J.B."/>
            <person name="Quaggio R.B."/>
            <person name="Roberto P.G."/>
            <person name="Rodrigues V."/>
            <person name="de M Rosa A.J."/>
            <person name="de Rosa V.E.Jr."/>
            <person name="de Sa R.G."/>
            <person name="Santelli R.V."/>
            <person name="Sawasaki H.E."/>
            <person name="da Silva A.C."/>
            <person name="da Silva A.M."/>
            <person name="da Silva F.R."/>
            <person name="da Silva W.A.Jr."/>
            <person name="da Silveira J.F."/>
            <person name="Silvestri M.L."/>
            <person name="Siqueira W.J."/>
            <person name="de Souza A.A."/>
            <person name="de Souza A.P."/>
            <person name="Terenzi M.F."/>
            <person name="Truffi D."/>
            <person name="Tsai S.M."/>
            <person name="Tsuhako M.H."/>
            <person name="Vallada H."/>
            <person name="Van Sluys M.A."/>
            <person name="Verjovski-Almeida S."/>
            <person name="Vettore A.L."/>
            <person name="Zago M.A."/>
            <person name="Zatz M."/>
            <person name="Meidanis J."/>
            <person name="Setubal J.C."/>
        </authorList>
    </citation>
    <scope>NUCLEOTIDE SEQUENCE [LARGE SCALE GENOMIC DNA]</scope>
    <source>
        <strain evidence="1 2">9a5c</strain>
    </source>
</reference>
<sequence>MLDHTYRDTRRQHITPLYSGSCLLEFFHYFKHPRATNIPGKMLPFHKKQDHCHDGGGNRHRIVRPTTLNAYPQQQHSRHRSKRRFHWRNQKVIHCLLTNSASKAHIIEPDAHKKTTDISKPIQPFRTLGISDLKMDKQHSISIDEHCYITPFCTN</sequence>
<evidence type="ECO:0000313" key="1">
    <source>
        <dbReference type="EMBL" id="AAF82967.1"/>
    </source>
</evidence>
<evidence type="ECO:0000313" key="2">
    <source>
        <dbReference type="Proteomes" id="UP000000812"/>
    </source>
</evidence>
<gene>
    <name evidence="1" type="ordered locus">XF_0154</name>
</gene>
<proteinExistence type="predicted"/>